<dbReference type="InterPro" id="IPR008146">
    <property type="entry name" value="Gln_synth_cat_dom"/>
</dbReference>
<reference evidence="9 10" key="1">
    <citation type="submission" date="2018-12" db="EMBL/GenBank/DDBJ databases">
        <title>Draft genome sequence of Embleya hyalina NBRC 13850T.</title>
        <authorList>
            <person name="Komaki H."/>
            <person name="Hosoyama A."/>
            <person name="Kimura A."/>
            <person name="Ichikawa N."/>
            <person name="Tamura T."/>
        </authorList>
    </citation>
    <scope>NUCLEOTIDE SEQUENCE [LARGE SCALE GENOMIC DNA]</scope>
    <source>
        <strain evidence="9 10">NBRC 13850</strain>
    </source>
</reference>
<evidence type="ECO:0000256" key="6">
    <source>
        <dbReference type="RuleBase" id="RU000384"/>
    </source>
</evidence>
<dbReference type="Gene3D" id="3.10.20.70">
    <property type="entry name" value="Glutamine synthetase, N-terminal domain"/>
    <property type="match status" value="1"/>
</dbReference>
<dbReference type="PROSITE" id="PS51986">
    <property type="entry name" value="GS_BETA_GRASP"/>
    <property type="match status" value="1"/>
</dbReference>
<dbReference type="InterPro" id="IPR014746">
    <property type="entry name" value="Gln_synth/guanido_kin_cat_dom"/>
</dbReference>
<dbReference type="RefSeq" id="WP_246126674.1">
    <property type="nucleotide sequence ID" value="NZ_BIFH01000017.1"/>
</dbReference>
<evidence type="ECO:0000313" key="10">
    <source>
        <dbReference type="Proteomes" id="UP000286931"/>
    </source>
</evidence>
<protein>
    <submittedName>
        <fullName evidence="9">Glutamine synthetase</fullName>
    </submittedName>
</protein>
<dbReference type="GO" id="GO:0005524">
    <property type="term" value="F:ATP binding"/>
    <property type="evidence" value="ECO:0007669"/>
    <property type="project" value="UniProtKB-KW"/>
</dbReference>
<keyword evidence="10" id="KW-1185">Reference proteome</keyword>
<keyword evidence="4" id="KW-0067">ATP-binding</keyword>
<dbReference type="EMBL" id="BIFH01000017">
    <property type="protein sequence ID" value="GCD95430.1"/>
    <property type="molecule type" value="Genomic_DNA"/>
</dbReference>
<dbReference type="Proteomes" id="UP000286931">
    <property type="component" value="Unassembled WGS sequence"/>
</dbReference>
<dbReference type="InterPro" id="IPR008147">
    <property type="entry name" value="Gln_synt_N"/>
</dbReference>
<dbReference type="SUPFAM" id="SSF54368">
    <property type="entry name" value="Glutamine synthetase, N-terminal domain"/>
    <property type="match status" value="1"/>
</dbReference>
<evidence type="ECO:0000256" key="2">
    <source>
        <dbReference type="ARBA" id="ARBA00022598"/>
    </source>
</evidence>
<evidence type="ECO:0000256" key="3">
    <source>
        <dbReference type="ARBA" id="ARBA00022741"/>
    </source>
</evidence>
<proteinExistence type="inferred from homology"/>
<feature type="domain" description="GS beta-grasp" evidence="7">
    <location>
        <begin position="39"/>
        <end position="131"/>
    </location>
</feature>
<keyword evidence="2" id="KW-0436">Ligase</keyword>
<organism evidence="9 10">
    <name type="scientific">Embleya hyalina</name>
    <dbReference type="NCBI Taxonomy" id="516124"/>
    <lineage>
        <taxon>Bacteria</taxon>
        <taxon>Bacillati</taxon>
        <taxon>Actinomycetota</taxon>
        <taxon>Actinomycetes</taxon>
        <taxon>Kitasatosporales</taxon>
        <taxon>Streptomycetaceae</taxon>
        <taxon>Embleya</taxon>
    </lineage>
</organism>
<feature type="domain" description="GS catalytic" evidence="8">
    <location>
        <begin position="138"/>
        <end position="468"/>
    </location>
</feature>
<keyword evidence="3" id="KW-0547">Nucleotide-binding</keyword>
<dbReference type="GO" id="GO:0004356">
    <property type="term" value="F:glutamine synthetase activity"/>
    <property type="evidence" value="ECO:0007669"/>
    <property type="project" value="InterPro"/>
</dbReference>
<dbReference type="PROSITE" id="PS51987">
    <property type="entry name" value="GS_CATALYTIC"/>
    <property type="match status" value="1"/>
</dbReference>
<dbReference type="PANTHER" id="PTHR43785">
    <property type="entry name" value="GAMMA-GLUTAMYLPUTRESCINE SYNTHETASE"/>
    <property type="match status" value="1"/>
</dbReference>
<evidence type="ECO:0000259" key="8">
    <source>
        <dbReference type="PROSITE" id="PS51987"/>
    </source>
</evidence>
<dbReference type="GO" id="GO:0006542">
    <property type="term" value="P:glutamine biosynthetic process"/>
    <property type="evidence" value="ECO:0007669"/>
    <property type="project" value="InterPro"/>
</dbReference>
<dbReference type="AlphaFoldDB" id="A0A401YLF3"/>
<dbReference type="Gene3D" id="3.30.590.10">
    <property type="entry name" value="Glutamine synthetase/guanido kinase, catalytic domain"/>
    <property type="match status" value="1"/>
</dbReference>
<evidence type="ECO:0000259" key="7">
    <source>
        <dbReference type="PROSITE" id="PS51986"/>
    </source>
</evidence>
<dbReference type="InterPro" id="IPR036651">
    <property type="entry name" value="Gln_synt_N_sf"/>
</dbReference>
<comment type="similarity">
    <text evidence="1 5 6">Belongs to the glutamine synthetase family.</text>
</comment>
<dbReference type="SMART" id="SM01230">
    <property type="entry name" value="Gln-synt_C"/>
    <property type="match status" value="1"/>
</dbReference>
<accession>A0A401YLF3</accession>
<dbReference type="PANTHER" id="PTHR43785:SF12">
    <property type="entry name" value="TYPE-1 GLUTAMINE SYNTHETASE 2"/>
    <property type="match status" value="1"/>
</dbReference>
<comment type="caution">
    <text evidence="9">The sequence shown here is derived from an EMBL/GenBank/DDBJ whole genome shotgun (WGS) entry which is preliminary data.</text>
</comment>
<sequence>MCMSPHRVASIPAEVPASVPGPVPAPVPIAPAIEGASVDPIDAVVLGWVDNAGITRVKTVPYSRLDAVAVHGVGFSPVFDVFLADDSITAGNLVGGPTGDLRLVPDLTALRPLAAQPGWAWAPGDRYTQDGVPYAGCQRTFARRMAARAGLRGLSLRMGFEVEWVTGTEDAAGRFLPAFHKAAYGMTRVVRVSAQLRELIRALAAQEVRVLQVHPEYAAGQLEVSVAPEDPIGAADTTVLVRETIRAVAARHGHAVSFAPCVVPGEVGNGAHLHFSPWRDGTNLCHGGEGPQGLTREGEAFLAGVLRELPALLAIGAPGAASHLRLVPAQWAGVYRCWGLENREAAMRLVTGMAGERQHTANAELKCFDATANPYLVVGTVIAAGLAGIEDGLRLPVEVPSDPSTAGDVPRLPGSPAAALAALEASPVLREALGETLFDAITAVRRAEITRSAGMTPNEIATEARRLY</sequence>
<name>A0A401YLF3_9ACTN</name>
<dbReference type="Pfam" id="PF00120">
    <property type="entry name" value="Gln-synt_C"/>
    <property type="match status" value="1"/>
</dbReference>
<evidence type="ECO:0000256" key="4">
    <source>
        <dbReference type="ARBA" id="ARBA00022840"/>
    </source>
</evidence>
<dbReference type="Pfam" id="PF16952">
    <property type="entry name" value="Gln-synt_N_2"/>
    <property type="match status" value="1"/>
</dbReference>
<dbReference type="SUPFAM" id="SSF55931">
    <property type="entry name" value="Glutamine synthetase/guanido kinase"/>
    <property type="match status" value="1"/>
</dbReference>
<evidence type="ECO:0000256" key="1">
    <source>
        <dbReference type="ARBA" id="ARBA00009897"/>
    </source>
</evidence>
<evidence type="ECO:0000313" key="9">
    <source>
        <dbReference type="EMBL" id="GCD95430.1"/>
    </source>
</evidence>
<gene>
    <name evidence="9" type="ORF">EHYA_03103</name>
</gene>
<evidence type="ECO:0000256" key="5">
    <source>
        <dbReference type="PROSITE-ProRule" id="PRU01330"/>
    </source>
</evidence>